<dbReference type="InterPro" id="IPR036047">
    <property type="entry name" value="F-box-like_dom_sf"/>
</dbReference>
<keyword evidence="5" id="KW-1185">Reference proteome</keyword>
<dbReference type="InterPro" id="IPR001810">
    <property type="entry name" value="F-box_dom"/>
</dbReference>
<evidence type="ECO:0000313" key="5">
    <source>
        <dbReference type="Proteomes" id="UP001244341"/>
    </source>
</evidence>
<feature type="region of interest" description="Disordered" evidence="2">
    <location>
        <begin position="594"/>
        <end position="627"/>
    </location>
</feature>
<feature type="compositionally biased region" description="Gly residues" evidence="2">
    <location>
        <begin position="594"/>
        <end position="609"/>
    </location>
</feature>
<feature type="compositionally biased region" description="Pro residues" evidence="2">
    <location>
        <begin position="610"/>
        <end position="620"/>
    </location>
</feature>
<dbReference type="Pfam" id="PF12937">
    <property type="entry name" value="F-box-like"/>
    <property type="match status" value="1"/>
</dbReference>
<dbReference type="SMART" id="SM00367">
    <property type="entry name" value="LRR_CC"/>
    <property type="match status" value="8"/>
</dbReference>
<dbReference type="PANTHER" id="PTHR13318">
    <property type="entry name" value="PARTNER OF PAIRED, ISOFORM B-RELATED"/>
    <property type="match status" value="1"/>
</dbReference>
<dbReference type="Gene3D" id="1.20.1280.50">
    <property type="match status" value="1"/>
</dbReference>
<feature type="region of interest" description="Disordered" evidence="2">
    <location>
        <begin position="962"/>
        <end position="1005"/>
    </location>
</feature>
<evidence type="ECO:0000256" key="1">
    <source>
        <dbReference type="ARBA" id="ARBA00004430"/>
    </source>
</evidence>
<dbReference type="InterPro" id="IPR006553">
    <property type="entry name" value="Leu-rich_rpt_Cys-con_subtyp"/>
</dbReference>
<protein>
    <recommendedName>
        <fullName evidence="3">F-box domain-containing protein</fullName>
    </recommendedName>
</protein>
<feature type="compositionally biased region" description="Gly residues" evidence="2">
    <location>
        <begin position="988"/>
        <end position="1005"/>
    </location>
</feature>
<dbReference type="EMBL" id="CP126210">
    <property type="protein sequence ID" value="WIA12147.1"/>
    <property type="molecule type" value="Genomic_DNA"/>
</dbReference>
<comment type="subcellular location">
    <subcellularLocation>
        <location evidence="1">Cytoplasm</location>
        <location evidence="1">Cytoskeleton</location>
        <location evidence="1">Cilium axoneme</location>
    </subcellularLocation>
</comment>
<evidence type="ECO:0000259" key="3">
    <source>
        <dbReference type="SMART" id="SM00256"/>
    </source>
</evidence>
<accession>A0ABY8TT12</accession>
<dbReference type="SUPFAM" id="SSF52058">
    <property type="entry name" value="L domain-like"/>
    <property type="match status" value="1"/>
</dbReference>
<sequence>MVPGKRVRSFNTANNHKLALSNVVLEGISMEEGLSGAAAVDTNPQPAESVLAVCSDQNLLKDIFHRLDIKDLCSASCVCSLWNQVGSSEDFWKEVSFKDKVVYPHQVSALLWRHRCVQLLDLSGLTCGLSDPNLLARIAPCLQQLTELRFCSKHSVTDQHTMERVLGVLSSKLPALRVLSLHGMLVSGLPTASCAISHPGLTSLLLTGSDTLVGSLRCSSLQRLSLASSNIQRLPGLAACPALVSLDVRGCKKLQDSSIRAALPGLTGLQELTMGQGVPVTDDTVREMASSLTVLTKLVLSDTPGLSLSNVRDFPSLRLLDLSRCESVTPAALQPAAESCEQLEELLLDGCHMLTTLKLMMPHLKEISLRGCVALSDLDLNCCRLATLRLGPIHSGSPGNSTLQRLALNSGALRRMEWVQCRKLSHLELNCPYLTELTIRECDNITPAALEALGDKGAPPAAAPGLLAGTSGAAADAAAVSGLGAAGAPGVWGGSLHQQQHRLQQQQAGLWRALQDEADADVALFAGALEMDEDDEAGMPHRYGDGLLPGFGLDLGLARNDSDDDDDMGGAAAAVAPAAAAFLVGGFGPGGLGGGGGRGGGGGGGGGGGPPMPIQPPRPPAAAGGGGGGVPALRVLRVEGCDGLRRLSLKHSRLQTLCVSGCRSLGQLVVSAPSLAALELDEVADLAAVSLQQVGLPSLSLGGCSGLTGLELSSSSLHKLDLRGCGQLTQLLLDCPGLHSMDATFCSELGDAGVASAVANAPPLTQLVLSVCCQVGSSGLQALSALSTLQELDLSYTEVSDLRPVFASCPQLRTLSLSSCGSLAADALAPLLAAGSPALPQLASLDVEVLQPKHYLLSGDRASLHARQASYDWVEVPSAVSGLTSLRAGLSGVQVVALALPNLAHLDVSSCSYLRVLELRCPLLLTLHLQACRALPMYGMLRAAVACPALTKLDVQHVLTGPKADSGSSGNGGSSSSSSSSLVTNPAAGGGMGSGSSSRSGGGGGLAAAVSAHPAEFGGVGGAAELHELLDELAGGHPSLQQVLRCPVNCAVCSRAAV</sequence>
<gene>
    <name evidence="4" type="ORF">OEZ85_012220</name>
</gene>
<dbReference type="SUPFAM" id="SSF81383">
    <property type="entry name" value="F-box domain"/>
    <property type="match status" value="1"/>
</dbReference>
<dbReference type="SMART" id="SM00256">
    <property type="entry name" value="FBOX"/>
    <property type="match status" value="1"/>
</dbReference>
<evidence type="ECO:0000313" key="4">
    <source>
        <dbReference type="EMBL" id="WIA12147.1"/>
    </source>
</evidence>
<dbReference type="SUPFAM" id="SSF52047">
    <property type="entry name" value="RNI-like"/>
    <property type="match status" value="1"/>
</dbReference>
<proteinExistence type="predicted"/>
<dbReference type="Gene3D" id="3.80.10.10">
    <property type="entry name" value="Ribonuclease Inhibitor"/>
    <property type="match status" value="3"/>
</dbReference>
<reference evidence="4 5" key="1">
    <citation type="submission" date="2023-05" db="EMBL/GenBank/DDBJ databases">
        <title>A 100% complete, gapless, phased diploid assembly of the Scenedesmus obliquus UTEX 3031 genome.</title>
        <authorList>
            <person name="Biondi T.C."/>
            <person name="Hanschen E.R."/>
            <person name="Kwon T."/>
            <person name="Eng W."/>
            <person name="Kruse C.P.S."/>
            <person name="Koehler S.I."/>
            <person name="Kunde Y."/>
            <person name="Gleasner C.D."/>
            <person name="You Mak K.T."/>
            <person name="Polle J."/>
            <person name="Hovde B.T."/>
            <person name="Starkenburg S.R."/>
        </authorList>
    </citation>
    <scope>NUCLEOTIDE SEQUENCE [LARGE SCALE GENOMIC DNA]</scope>
    <source>
        <strain evidence="4 5">DOE0152z</strain>
    </source>
</reference>
<dbReference type="Proteomes" id="UP001244341">
    <property type="component" value="Chromosome 3b"/>
</dbReference>
<evidence type="ECO:0000256" key="2">
    <source>
        <dbReference type="SAM" id="MobiDB-lite"/>
    </source>
</evidence>
<feature type="domain" description="F-box" evidence="3">
    <location>
        <begin position="55"/>
        <end position="95"/>
    </location>
</feature>
<organism evidence="4 5">
    <name type="scientific">Tetradesmus obliquus</name>
    <name type="common">Green alga</name>
    <name type="synonym">Acutodesmus obliquus</name>
    <dbReference type="NCBI Taxonomy" id="3088"/>
    <lineage>
        <taxon>Eukaryota</taxon>
        <taxon>Viridiplantae</taxon>
        <taxon>Chlorophyta</taxon>
        <taxon>core chlorophytes</taxon>
        <taxon>Chlorophyceae</taxon>
        <taxon>CS clade</taxon>
        <taxon>Sphaeropleales</taxon>
        <taxon>Scenedesmaceae</taxon>
        <taxon>Tetradesmus</taxon>
    </lineage>
</organism>
<name>A0ABY8TT12_TETOB</name>
<dbReference type="InterPro" id="IPR032675">
    <property type="entry name" value="LRR_dom_sf"/>
</dbReference>